<organism evidence="1 2">
    <name type="scientific">Pomacea canaliculata</name>
    <name type="common">Golden apple snail</name>
    <dbReference type="NCBI Taxonomy" id="400727"/>
    <lineage>
        <taxon>Eukaryota</taxon>
        <taxon>Metazoa</taxon>
        <taxon>Spiralia</taxon>
        <taxon>Lophotrochozoa</taxon>
        <taxon>Mollusca</taxon>
        <taxon>Gastropoda</taxon>
        <taxon>Caenogastropoda</taxon>
        <taxon>Architaenioglossa</taxon>
        <taxon>Ampullarioidea</taxon>
        <taxon>Ampullariidae</taxon>
        <taxon>Pomacea</taxon>
    </lineage>
</organism>
<comment type="caution">
    <text evidence="1">The sequence shown here is derived from an EMBL/GenBank/DDBJ whole genome shotgun (WGS) entry which is preliminary data.</text>
</comment>
<accession>A0A2T7NIL9</accession>
<dbReference type="EMBL" id="PZQS01000012">
    <property type="protein sequence ID" value="PVD21005.1"/>
    <property type="molecule type" value="Genomic_DNA"/>
</dbReference>
<reference evidence="1 2" key="1">
    <citation type="submission" date="2018-04" db="EMBL/GenBank/DDBJ databases">
        <title>The genome of golden apple snail Pomacea canaliculata provides insight into stress tolerance and invasive adaptation.</title>
        <authorList>
            <person name="Liu C."/>
            <person name="Liu B."/>
            <person name="Ren Y."/>
            <person name="Zhang Y."/>
            <person name="Wang H."/>
            <person name="Li S."/>
            <person name="Jiang F."/>
            <person name="Yin L."/>
            <person name="Zhang G."/>
            <person name="Qian W."/>
            <person name="Fan W."/>
        </authorList>
    </citation>
    <scope>NUCLEOTIDE SEQUENCE [LARGE SCALE GENOMIC DNA]</scope>
    <source>
        <strain evidence="1">SZHN2017</strain>
        <tissue evidence="1">Muscle</tissue>
    </source>
</reference>
<dbReference type="AlphaFoldDB" id="A0A2T7NIL9"/>
<keyword evidence="2" id="KW-1185">Reference proteome</keyword>
<sequence length="101" mass="11404">MIQLREKKERKRVGLPFIKPSTHLSFSQQGHVDHSPRAKLLLLLLLLLQTHHDNPQHSACVDVHAEFYCTPATCPAPQSSSPSFNLLHHPTLTLPITLPKF</sequence>
<evidence type="ECO:0000313" key="1">
    <source>
        <dbReference type="EMBL" id="PVD21005.1"/>
    </source>
</evidence>
<dbReference type="Proteomes" id="UP000245119">
    <property type="component" value="Linkage Group LG12"/>
</dbReference>
<name>A0A2T7NIL9_POMCA</name>
<proteinExistence type="predicted"/>
<gene>
    <name evidence="1" type="ORF">C0Q70_19170</name>
</gene>
<evidence type="ECO:0000313" key="2">
    <source>
        <dbReference type="Proteomes" id="UP000245119"/>
    </source>
</evidence>
<protein>
    <submittedName>
        <fullName evidence="1">Uncharacterized protein</fullName>
    </submittedName>
</protein>